<feature type="signal peptide" evidence="2">
    <location>
        <begin position="1"/>
        <end position="40"/>
    </location>
</feature>
<dbReference type="InterPro" id="IPR027994">
    <property type="entry name" value="WxL_dom"/>
</dbReference>
<feature type="region of interest" description="Disordered" evidence="1">
    <location>
        <begin position="88"/>
        <end position="113"/>
    </location>
</feature>
<keyword evidence="2" id="KW-0732">Signal</keyword>
<proteinExistence type="predicted"/>
<accession>A0A179ERX2</accession>
<dbReference type="EMBL" id="LWMN01000011">
    <property type="protein sequence ID" value="OAQ55997.1"/>
    <property type="molecule type" value="Genomic_DNA"/>
</dbReference>
<dbReference type="InterPro" id="IPR026906">
    <property type="entry name" value="LRR_5"/>
</dbReference>
<evidence type="ECO:0000256" key="2">
    <source>
        <dbReference type="SAM" id="SignalP"/>
    </source>
</evidence>
<dbReference type="Pfam" id="PF13731">
    <property type="entry name" value="WxL"/>
    <property type="match status" value="1"/>
</dbReference>
<sequence length="910" mass="99126">MVSVLKTKKEVGENMKQKIWQKFSVLCMVLALMMPSIVQATEIVATSEAEVSTDKIAEETSETEEEIEIFDEELVNKDSEAEYIVEGDASADLKTDNHSNENESPDPGTGNKNEFIKEETVNTEESESEQVEPKLEITSTNVIVNDMEFSFGGSEGNSFAELVGYHGGGGDVVIPSEVVNSADGWTMPSPVTGIRSNALKKKGLTSVKIPNSIEMIGSGAFRENDLTSLEIPASVKVILNNAFQGNNLTSINLSSGIEEIQTAAFSFNKLNSIEIPASIASLGTNAFSSNSTLANVKILNPHDELSFDSGVFANSPVQYIETEVESVNKLLEVLNPSAMHFVSVRTILRALDYKSGTEKALEVGLGEDVGYEISQQYQIESISNEIWKEYTPTVQWMKNGATLSGEINPLLALDSVTANDSGVYHAVVDGVIFPELTLKVEGQNEFEFEFSGTDGNSTATLIGYNGAGGDVVIPSETVNTEAGWDEPSPVTVIESNAFYGKQLTNVNVPDGVTSLGVFAFYDNQLTNVELPDTITNMGSYAFANNRITHVNIPKNLTVLEDHVFLGNNLTNVTLPEGIISIGNNAFALNELTDIYIPESVTSFGTGVFQGSPLQYIETSLENIDTLKNLLTSTVMNGVIDRTVLRALEYEIGTKKERSVLVGQTIDYAISQQYRLRSVDTCVWDAHLPEVQWEKNESAIEGATSPFLELLNVQESDSGIYKAIVDGTPFPDLQLEVIPELEPEIPAIDPSEPPASPENVNPDVAGLSIRYASDIHFKSAPFSVSDQDLFLDTQENQPMVTIQDMRPKSERSGWELLVSQDTSFMNGAEIVMNPFIHQANQDNLLIDPSSELVLNDAPQRFAGTTTNQSNPFGIVSMGMESEGKPMRLRVPGKTGVNSYETTVHWQLVTGP</sequence>
<feature type="chain" id="PRO_5008100924" description="WxL domain-containing protein" evidence="2">
    <location>
        <begin position="41"/>
        <end position="910"/>
    </location>
</feature>
<dbReference type="Proteomes" id="UP000078516">
    <property type="component" value="Unassembled WGS sequence"/>
</dbReference>
<protein>
    <recommendedName>
        <fullName evidence="3">WxL domain-containing protein</fullName>
    </recommendedName>
</protein>
<evidence type="ECO:0000313" key="4">
    <source>
        <dbReference type="EMBL" id="OAQ55997.1"/>
    </source>
</evidence>
<dbReference type="Pfam" id="PF13306">
    <property type="entry name" value="LRR_5"/>
    <property type="match status" value="2"/>
</dbReference>
<keyword evidence="5" id="KW-1185">Reference proteome</keyword>
<feature type="domain" description="WxL" evidence="3">
    <location>
        <begin position="736"/>
        <end position="910"/>
    </location>
</feature>
<dbReference type="PANTHER" id="PTHR45661">
    <property type="entry name" value="SURFACE ANTIGEN"/>
    <property type="match status" value="1"/>
</dbReference>
<dbReference type="AlphaFoldDB" id="A0A179ERX2"/>
<comment type="caution">
    <text evidence="4">The sequence shown here is derived from an EMBL/GenBank/DDBJ whole genome shotgun (WGS) entry which is preliminary data.</text>
</comment>
<gene>
    <name evidence="4" type="ORF">A6E74_04565</name>
</gene>
<name>A0A179ERX2_ENTTH</name>
<dbReference type="InterPro" id="IPR032675">
    <property type="entry name" value="LRR_dom_sf"/>
</dbReference>
<dbReference type="InterPro" id="IPR053139">
    <property type="entry name" value="Surface_bspA-like"/>
</dbReference>
<evidence type="ECO:0000256" key="1">
    <source>
        <dbReference type="SAM" id="MobiDB-lite"/>
    </source>
</evidence>
<evidence type="ECO:0000259" key="3">
    <source>
        <dbReference type="Pfam" id="PF13731"/>
    </source>
</evidence>
<organism evidence="4 5">
    <name type="scientific">Enterococcus thailandicus</name>
    <dbReference type="NCBI Taxonomy" id="417368"/>
    <lineage>
        <taxon>Bacteria</taxon>
        <taxon>Bacillati</taxon>
        <taxon>Bacillota</taxon>
        <taxon>Bacilli</taxon>
        <taxon>Lactobacillales</taxon>
        <taxon>Enterococcaceae</taxon>
        <taxon>Enterococcus</taxon>
    </lineage>
</organism>
<dbReference type="PANTHER" id="PTHR45661:SF3">
    <property type="entry name" value="IG-LIKE DOMAIN-CONTAINING PROTEIN"/>
    <property type="match status" value="1"/>
</dbReference>
<feature type="compositionally biased region" description="Basic and acidic residues" evidence="1">
    <location>
        <begin position="91"/>
        <end position="101"/>
    </location>
</feature>
<reference evidence="4 5" key="1">
    <citation type="submission" date="2016-04" db="EMBL/GenBank/DDBJ databases">
        <title>Draft genome of an Enterococcus thailandicus strain isolated from bovine feces.</title>
        <authorList>
            <person name="Beukers A.G."/>
            <person name="Zaheer R."/>
            <person name="Goji N."/>
            <person name="Cook S.R."/>
            <person name="Amoako K."/>
            <person name="Chaves A.V."/>
            <person name="Ward M.P."/>
            <person name="Mcallister T.A."/>
        </authorList>
    </citation>
    <scope>NUCLEOTIDE SEQUENCE [LARGE SCALE GENOMIC DNA]</scope>
    <source>
        <strain evidence="4 5">F0711D 46</strain>
    </source>
</reference>
<evidence type="ECO:0000313" key="5">
    <source>
        <dbReference type="Proteomes" id="UP000078516"/>
    </source>
</evidence>
<dbReference type="Gene3D" id="3.80.10.10">
    <property type="entry name" value="Ribonuclease Inhibitor"/>
    <property type="match status" value="2"/>
</dbReference>
<dbReference type="SUPFAM" id="SSF48726">
    <property type="entry name" value="Immunoglobulin"/>
    <property type="match status" value="1"/>
</dbReference>
<dbReference type="InterPro" id="IPR036179">
    <property type="entry name" value="Ig-like_dom_sf"/>
</dbReference>